<keyword evidence="3" id="KW-1185">Reference proteome</keyword>
<protein>
    <recommendedName>
        <fullName evidence="1">Transposase DDE domain-containing protein</fullName>
    </recommendedName>
</protein>
<evidence type="ECO:0000259" key="1">
    <source>
        <dbReference type="Pfam" id="PF13612"/>
    </source>
</evidence>
<dbReference type="EMBL" id="QXHD01000004">
    <property type="protein sequence ID" value="NEZ56332.1"/>
    <property type="molecule type" value="Genomic_DNA"/>
</dbReference>
<accession>A0A6M0RKL2</accession>
<dbReference type="Proteomes" id="UP000481033">
    <property type="component" value="Unassembled WGS sequence"/>
</dbReference>
<gene>
    <name evidence="2" type="ORF">DXZ20_11750</name>
</gene>
<evidence type="ECO:0000313" key="2">
    <source>
        <dbReference type="EMBL" id="NEZ56332.1"/>
    </source>
</evidence>
<reference evidence="2 3" key="1">
    <citation type="journal article" date="2020" name="Microb. Ecol.">
        <title>Ecogenomics of the Marine Benthic Filamentous Cyanobacterium Adonisia.</title>
        <authorList>
            <person name="Walter J.M."/>
            <person name="Coutinho F.H."/>
            <person name="Leomil L."/>
            <person name="Hargreaves P.I."/>
            <person name="Campeao M.E."/>
            <person name="Vieira V.V."/>
            <person name="Silva B.S."/>
            <person name="Fistarol G.O."/>
            <person name="Salomon P.S."/>
            <person name="Sawabe T."/>
            <person name="Mino S."/>
            <person name="Hosokawa M."/>
            <person name="Miyashita H."/>
            <person name="Maruyama F."/>
            <person name="van Verk M.C."/>
            <person name="Dutilh B.E."/>
            <person name="Thompson C.C."/>
            <person name="Thompson F.L."/>
        </authorList>
    </citation>
    <scope>NUCLEOTIDE SEQUENCE [LARGE SCALE GENOMIC DNA]</scope>
    <source>
        <strain evidence="2 3">CCMR0081</strain>
    </source>
</reference>
<comment type="caution">
    <text evidence="2">The sequence shown here is derived from an EMBL/GenBank/DDBJ whole genome shotgun (WGS) entry which is preliminary data.</text>
</comment>
<dbReference type="Pfam" id="PF13612">
    <property type="entry name" value="DDE_Tnp_1_3"/>
    <property type="match status" value="1"/>
</dbReference>
<sequence length="51" mass="5905">MAKQLMGKLFGDKGYVSQALFETLYQQGFTLIAIRRKNMTHRLMSLLDKVL</sequence>
<evidence type="ECO:0000313" key="3">
    <source>
        <dbReference type="Proteomes" id="UP000481033"/>
    </source>
</evidence>
<feature type="domain" description="Transposase DDE" evidence="1">
    <location>
        <begin position="1"/>
        <end position="51"/>
    </location>
</feature>
<dbReference type="AlphaFoldDB" id="A0A6M0RKL2"/>
<name>A0A6M0RKL2_9CYAN</name>
<proteinExistence type="predicted"/>
<dbReference type="InterPro" id="IPR025668">
    <property type="entry name" value="Tnp_DDE_dom"/>
</dbReference>
<organism evidence="2 3">
    <name type="scientific">Adonisia turfae CCMR0081</name>
    <dbReference type="NCBI Taxonomy" id="2292702"/>
    <lineage>
        <taxon>Bacteria</taxon>
        <taxon>Bacillati</taxon>
        <taxon>Cyanobacteriota</taxon>
        <taxon>Adonisia</taxon>
        <taxon>Adonisia turfae</taxon>
    </lineage>
</organism>